<name>F7PMN3_9EURY</name>
<comment type="caution">
    <text evidence="2">The sequence shown here is derived from an EMBL/GenBank/DDBJ whole genome shotgun (WGS) entry which is preliminary data.</text>
</comment>
<accession>F7PMN3</accession>
<evidence type="ECO:0000256" key="1">
    <source>
        <dbReference type="SAM" id="MobiDB-lite"/>
    </source>
</evidence>
<evidence type="ECO:0000313" key="3">
    <source>
        <dbReference type="Proteomes" id="UP000003861"/>
    </source>
</evidence>
<proteinExistence type="predicted"/>
<organism evidence="2 3">
    <name type="scientific">Halorhabdus tiamatea SARL4B</name>
    <dbReference type="NCBI Taxonomy" id="1033806"/>
    <lineage>
        <taxon>Archaea</taxon>
        <taxon>Methanobacteriati</taxon>
        <taxon>Methanobacteriota</taxon>
        <taxon>Stenosarchaea group</taxon>
        <taxon>Halobacteria</taxon>
        <taxon>Halobacteriales</taxon>
        <taxon>Haloarculaceae</taxon>
        <taxon>Halorhabdus</taxon>
    </lineage>
</organism>
<dbReference type="AlphaFoldDB" id="F7PMN3"/>
<protein>
    <submittedName>
        <fullName evidence="2">Uncharacterized protein</fullName>
    </submittedName>
</protein>
<dbReference type="RefSeq" id="WP_008526999.1">
    <property type="nucleotide sequence ID" value="NZ_AFNT02000003.1"/>
</dbReference>
<sequence length="229" mass="25630">MATTQIATVSNDPQLDDDRVDELEELLDEYVYGTGAHDETTAEVDREPNGGVPHLRLCGYADFAPVVRKDRFELINEEGDRDFHSDTRHHEDDTVEFLQRLSEFLESPLVIQTVSHTKLRFPGAFGQFRVDPDGTVSQWYSDAGEGAVRKRVHQPDTDVQSEGRGMASTPDTVPVERDLLETIADTVSTIRENRPDDPEAVSYALDDLERCLGDLPIDEETVARMKGAV</sequence>
<feature type="region of interest" description="Disordered" evidence="1">
    <location>
        <begin position="148"/>
        <end position="171"/>
    </location>
</feature>
<gene>
    <name evidence="2" type="ORF">HLRTI_000475</name>
</gene>
<reference evidence="2 3" key="2">
    <citation type="journal article" date="2013" name="PLoS ONE">
        <title>INDIGO - INtegrated Data Warehouse of MIcrobial GenOmes with Examples from the Red Sea Extremophiles.</title>
        <authorList>
            <person name="Alam I."/>
            <person name="Antunes A."/>
            <person name="Kamau A.A."/>
            <person name="Ba Alawi W."/>
            <person name="Kalkatawi M."/>
            <person name="Stingl U."/>
            <person name="Bajic V.B."/>
        </authorList>
    </citation>
    <scope>NUCLEOTIDE SEQUENCE [LARGE SCALE GENOMIC DNA]</scope>
    <source>
        <strain evidence="2 3">SARL4B</strain>
    </source>
</reference>
<evidence type="ECO:0000313" key="2">
    <source>
        <dbReference type="EMBL" id="ERJ07433.1"/>
    </source>
</evidence>
<dbReference type="EMBL" id="AFNT02000003">
    <property type="protein sequence ID" value="ERJ07433.1"/>
    <property type="molecule type" value="Genomic_DNA"/>
</dbReference>
<dbReference type="Proteomes" id="UP000003861">
    <property type="component" value="Unassembled WGS sequence"/>
</dbReference>
<reference evidence="2 3" key="1">
    <citation type="journal article" date="2011" name="J. Bacteriol.">
        <title>Genome sequence of Halorhabdus tiamatea, the first archaeon isolated from a deep-sea anoxic brine lake.</title>
        <authorList>
            <person name="Antunes A."/>
            <person name="Alam I."/>
            <person name="Bajic V.B."/>
            <person name="Stingl U."/>
        </authorList>
    </citation>
    <scope>NUCLEOTIDE SEQUENCE [LARGE SCALE GENOMIC DNA]</scope>
    <source>
        <strain evidence="2 3">SARL4B</strain>
    </source>
</reference>